<proteinExistence type="predicted"/>
<name>B7KYP1_METC4</name>
<evidence type="ECO:0000313" key="2">
    <source>
        <dbReference type="Proteomes" id="UP000002385"/>
    </source>
</evidence>
<dbReference type="EMBL" id="CP001298">
    <property type="protein sequence ID" value="ACK84792.1"/>
    <property type="molecule type" value="Genomic_DNA"/>
</dbReference>
<sequence>MTPFDFFNAVQRVQKEFDLSRLTLGGVNHWMVVRLLMLSNLASLAARSTRALVGMQSHSRMIDNPLAQLSQSSTKLAYYSKRIVDRSAILFEPPGTDSTPGKMVFYELPVDYTQVIGGSAVNRIADGFVEAFGSQVRKVCRFDFGLARSASRIDPTYVFIAPGEIQAPAEDRRRFLRAVRDLCRFLDLHAPDFSISPAQILRSMTQVLSQAEAHDAWLEAVDPKIVAFQCYVSMEKMALLVACKRRGIPTLEVQHGYCDASSIFNDMPSFGSKTISLLPDVFWAWGPMTRDALRSDPGFRRNDIRVALGGDVWGALANGRAANEVGTFLEQVAAHRYTRRIMVGHQVESLMRTGESDLVVPQLLIDAMRAGSSSWLWLIRVHPRSSHLIEPIQKTFVDLGIANFELIHSTITPIEIVFEAADCYVTGFSVSAFEANTIGKPVIIIDEIGRQLFAPLVEADMFKAAATGAELVRHVKQLERPAGDAGYYCRDLALARKTFEAVMRGEQPDGVAETAPVALDFEGVAADETIPVIPDPALIQSAAEQVS</sequence>
<accession>B7KYP1</accession>
<organism evidence="1 2">
    <name type="scientific">Methylorubrum extorquens (strain CM4 / NCIMB 13688)</name>
    <name type="common">Methylobacterium extorquens</name>
    <dbReference type="NCBI Taxonomy" id="440085"/>
    <lineage>
        <taxon>Bacteria</taxon>
        <taxon>Pseudomonadati</taxon>
        <taxon>Pseudomonadota</taxon>
        <taxon>Alphaproteobacteria</taxon>
        <taxon>Hyphomicrobiales</taxon>
        <taxon>Methylobacteriaceae</taxon>
        <taxon>Methylorubrum</taxon>
    </lineage>
</organism>
<gene>
    <name evidence="1" type="ordered locus">Mchl_3987</name>
</gene>
<dbReference type="Proteomes" id="UP000002385">
    <property type="component" value="Chromosome"/>
</dbReference>
<dbReference type="SUPFAM" id="SSF53756">
    <property type="entry name" value="UDP-Glycosyltransferase/glycogen phosphorylase"/>
    <property type="match status" value="1"/>
</dbReference>
<dbReference type="AlphaFoldDB" id="B7KYP1"/>
<evidence type="ECO:0000313" key="1">
    <source>
        <dbReference type="EMBL" id="ACK84792.1"/>
    </source>
</evidence>
<reference evidence="1 2" key="2">
    <citation type="journal article" date="2012" name="J. Bacteriol.">
        <title>Complete genome sequences of six strains of the genus Methylobacterium.</title>
        <authorList>
            <person name="Marx C.J."/>
            <person name="Bringel F."/>
            <person name="Chistoserdova L."/>
            <person name="Moulin L."/>
            <person name="Farhan Ul Haque M."/>
            <person name="Fleischman D.E."/>
            <person name="Gruffaz C."/>
            <person name="Jourand P."/>
            <person name="Knief C."/>
            <person name="Lee M.C."/>
            <person name="Muller E.E."/>
            <person name="Nadalig T."/>
            <person name="Peyraud R."/>
            <person name="Roselli S."/>
            <person name="Russ L."/>
            <person name="Goodwin L.A."/>
            <person name="Ivanova N."/>
            <person name="Kyrpides N."/>
            <person name="Lajus A."/>
            <person name="Land M.L."/>
            <person name="Medigue C."/>
            <person name="Mikhailova N."/>
            <person name="Nolan M."/>
            <person name="Woyke T."/>
            <person name="Stolyar S."/>
            <person name="Vorholt J.A."/>
            <person name="Vuilleumier S."/>
        </authorList>
    </citation>
    <scope>NUCLEOTIDE SEQUENCE [LARGE SCALE GENOMIC DNA]</scope>
    <source>
        <strain evidence="2">CM4 / NCIMB 13688</strain>
    </source>
</reference>
<evidence type="ECO:0008006" key="3">
    <source>
        <dbReference type="Google" id="ProtNLM"/>
    </source>
</evidence>
<reference evidence="2" key="1">
    <citation type="submission" date="2008-12" db="EMBL/GenBank/DDBJ databases">
        <title>Complete sequence of chromosome of Methylobacterium chloromethanicum CM4.</title>
        <authorList>
            <consortium name="US DOE Joint Genome Institute"/>
            <person name="Lucas S."/>
            <person name="Copeland A."/>
            <person name="Lapidus A."/>
            <person name="Glavina del Rio T."/>
            <person name="Dalin E."/>
            <person name="Tice H."/>
            <person name="Bruce D."/>
            <person name="Goodwin L."/>
            <person name="Pitluck S."/>
            <person name="Chertkov O."/>
            <person name="Brettin T."/>
            <person name="Detter J.C."/>
            <person name="Han C."/>
            <person name="Larimer F."/>
            <person name="Land M."/>
            <person name="Hauser L."/>
            <person name="Kyrpides N."/>
            <person name="Mikhailova N."/>
            <person name="Marx C."/>
            <person name="Richardson P."/>
        </authorList>
    </citation>
    <scope>NUCLEOTIDE SEQUENCE [LARGE SCALE GENOMIC DNA]</scope>
    <source>
        <strain evidence="2">CM4 / NCIMB 13688</strain>
    </source>
</reference>
<dbReference type="RefSeq" id="WP_015951959.1">
    <property type="nucleotide sequence ID" value="NC_011757.1"/>
</dbReference>
<dbReference type="KEGG" id="mch:Mchl_3987"/>
<protein>
    <recommendedName>
        <fullName evidence="3">Capsule polysaccharide biosynthesis protein</fullName>
    </recommendedName>
</protein>
<dbReference type="HOGENOM" id="CLU_543730_0_0_5"/>